<protein>
    <submittedName>
        <fullName evidence="1">Uncharacterized protein</fullName>
    </submittedName>
</protein>
<organism evidence="1">
    <name type="scientific">Phytophthora nicotianae</name>
    <name type="common">Potato buckeye rot agent</name>
    <name type="synonym">Phytophthora parasitica</name>
    <dbReference type="NCBI Taxonomy" id="4792"/>
    <lineage>
        <taxon>Eukaryota</taxon>
        <taxon>Sar</taxon>
        <taxon>Stramenopiles</taxon>
        <taxon>Oomycota</taxon>
        <taxon>Peronosporomycetes</taxon>
        <taxon>Peronosporales</taxon>
        <taxon>Peronosporaceae</taxon>
        <taxon>Phytophthora</taxon>
    </lineage>
</organism>
<reference evidence="1" key="1">
    <citation type="submission" date="2013-11" db="EMBL/GenBank/DDBJ databases">
        <title>The Genome Sequence of Phytophthora parasitica IAC_01/95.</title>
        <authorList>
            <consortium name="The Broad Institute Genomics Platform"/>
            <person name="Russ C."/>
            <person name="Tyler B."/>
            <person name="Panabieres F."/>
            <person name="Shan W."/>
            <person name="Tripathy S."/>
            <person name="Grunwald N."/>
            <person name="Machado M."/>
            <person name="Johnson C.S."/>
            <person name="Arredondo F."/>
            <person name="Hong C."/>
            <person name="Coffey M."/>
            <person name="Young S.K."/>
            <person name="Zeng Q."/>
            <person name="Gargeya S."/>
            <person name="Fitzgerald M."/>
            <person name="Abouelleil A."/>
            <person name="Alvarado L."/>
            <person name="Chapman S.B."/>
            <person name="Gainer-Dewar J."/>
            <person name="Goldberg J."/>
            <person name="Griggs A."/>
            <person name="Gujja S."/>
            <person name="Hansen M."/>
            <person name="Howarth C."/>
            <person name="Imamovic A."/>
            <person name="Ireland A."/>
            <person name="Larimer J."/>
            <person name="McCowan C."/>
            <person name="Murphy C."/>
            <person name="Pearson M."/>
            <person name="Poon T.W."/>
            <person name="Priest M."/>
            <person name="Roberts A."/>
            <person name="Saif S."/>
            <person name="Shea T."/>
            <person name="Sykes S."/>
            <person name="Wortman J."/>
            <person name="Nusbaum C."/>
            <person name="Birren B."/>
        </authorList>
    </citation>
    <scope>NUCLEOTIDE SEQUENCE [LARGE SCALE GENOMIC DNA]</scope>
    <source>
        <strain evidence="1">IAC_01/95</strain>
    </source>
</reference>
<gene>
    <name evidence="1" type="ORF">L914_21619</name>
</gene>
<sequence>MNDLQGAGPRALAVLAEVLDDLEDALLLAVSTEHVERPLIPDARLDINTYPDVDALANFRFTCDELTRLAHLMDTPNMFISSAGGSTIGCRGPCNACYRLSYPGKLSRIRRQFGRSDARIITDIYCYLDDQWKDTLFFNDTL</sequence>
<accession>W2M546</accession>
<evidence type="ECO:0000313" key="1">
    <source>
        <dbReference type="EMBL" id="ETM30708.1"/>
    </source>
</evidence>
<name>W2M546_PHYNI</name>
<dbReference type="Proteomes" id="UP000054532">
    <property type="component" value="Unassembled WGS sequence"/>
</dbReference>
<dbReference type="AlphaFoldDB" id="W2M546"/>
<dbReference type="EMBL" id="KI696857">
    <property type="protein sequence ID" value="ETM30708.1"/>
    <property type="molecule type" value="Genomic_DNA"/>
</dbReference>
<proteinExistence type="predicted"/>